<dbReference type="OrthoDB" id="3440574at2"/>
<protein>
    <submittedName>
        <fullName evidence="1">ABC-type branched-subunit amino acid transport system substrate-binding protein</fullName>
    </submittedName>
</protein>
<reference evidence="1 2" key="1">
    <citation type="submission" date="2018-08" db="EMBL/GenBank/DDBJ databases">
        <title>Sequencing the genomes of 1000 actinobacteria strains.</title>
        <authorList>
            <person name="Klenk H.-P."/>
        </authorList>
    </citation>
    <scope>NUCLEOTIDE SEQUENCE [LARGE SCALE GENOMIC DNA]</scope>
    <source>
        <strain evidence="1 2">DSM 43927</strain>
    </source>
</reference>
<dbReference type="InterPro" id="IPR028082">
    <property type="entry name" value="Peripla_BP_I"/>
</dbReference>
<dbReference type="EMBL" id="QTTT01000001">
    <property type="protein sequence ID" value="REE96363.1"/>
    <property type="molecule type" value="Genomic_DNA"/>
</dbReference>
<gene>
    <name evidence="1" type="ORF">DFJ69_1793</name>
</gene>
<organism evidence="1 2">
    <name type="scientific">Thermomonospora umbrina</name>
    <dbReference type="NCBI Taxonomy" id="111806"/>
    <lineage>
        <taxon>Bacteria</taxon>
        <taxon>Bacillati</taxon>
        <taxon>Actinomycetota</taxon>
        <taxon>Actinomycetes</taxon>
        <taxon>Streptosporangiales</taxon>
        <taxon>Thermomonosporaceae</taxon>
        <taxon>Thermomonospora</taxon>
    </lineage>
</organism>
<sequence>MASERVEQGAPPQGDARSRQLVGVLRQLRRRPTLRAGDRLRPLLLAADEQAWQSWAADRLVTDCRADGGLYARVHAERTGGDVAELLRDIAHQLSESGPRLEPPLRFQLLSMALWLQSLRAKRLRLPPSGRPPAHAPHEADDWELAARLREHHTDGSSRRVLAAGIRLRRQRVLPGRGGQRDTLASVLSYLEQVAPIGVAVVALVSATAASTLDVAAALTTALAGVLAIAGQAGITTWDWAGRRRYRWFAAQRYGRNLPPGAHRPGGGFLAFALDLVYRPAPLHGEPAPRHDDDLDKLLIAAFLEDLRQGYRRSWRRVTWARVRYPTVILDAYDESVTRRFITLVEQVRAERLETRPTGAAPSERERRERDRLRPERVSARLAFDPLVIVACPGPAEEVRRLAEAVRVHPVRADLADLGEVQEAYWDYWDDRRRAIALGYARDVPVDLAEGDGWSAPVLPRRNRPPLTHPVVPWLAAGVVLAASVGVVAFESVRYCDPHVVWHADNGECVGVTDGSYAFNGRLRQAEHRIRDLNRAVEASGKPYVTIVYIGALSTEPSVDQRQADLLAGVHGELVGLSIAQEHHYEANGRPLLKVLVANAGSRFRYATEVAERIRRMAVEDRTIVGVVGFGDSKRETGNAINLLSQAALPMVGTTSTYDHLAQRGGRFSPYYFRLAPPNRRLAAHAAHWAKSGRLSADGRPATTAAVFYDGSSDDTYSTNLAEDFRDEFGRAKVTMLGYRDPSEIPAMVLQACRAPADVFYYAGRSDEFRSFVNQLSTTSCGDGQRIVLGGDEVTKYVSDNAEGIGRTRAIRLFYTPLAAREAWAGPWARNKPMHVFYTSFDPVVEKLVGEDAPADRRPSLAHSAMGYDAALTMIRVAQRVLGEQEGGPPNATGVLAAMTEQESGPLTQGATGLLGFGPRADGHQVPGKPVLLLTVRETGALQAVAVCGRLVEGALQDQGCPPGR</sequence>
<accession>A0A3D9SQX9</accession>
<dbReference type="CDD" id="cd06268">
    <property type="entry name" value="PBP1_ABC_transporter_LIVBP-like"/>
    <property type="match status" value="1"/>
</dbReference>
<dbReference type="RefSeq" id="WP_116022018.1">
    <property type="nucleotide sequence ID" value="NZ_QTTT01000001.1"/>
</dbReference>
<dbReference type="PANTHER" id="PTHR30483:SF6">
    <property type="entry name" value="PERIPLASMIC BINDING PROTEIN OF ABC TRANSPORTER FOR NATURAL AMINO ACIDS"/>
    <property type="match status" value="1"/>
</dbReference>
<evidence type="ECO:0000313" key="1">
    <source>
        <dbReference type="EMBL" id="REE96363.1"/>
    </source>
</evidence>
<name>A0A3D9SQX9_9ACTN</name>
<dbReference type="AlphaFoldDB" id="A0A3D9SQX9"/>
<dbReference type="PANTHER" id="PTHR30483">
    <property type="entry name" value="LEUCINE-SPECIFIC-BINDING PROTEIN"/>
    <property type="match status" value="1"/>
</dbReference>
<dbReference type="Proteomes" id="UP000256661">
    <property type="component" value="Unassembled WGS sequence"/>
</dbReference>
<comment type="caution">
    <text evidence="1">The sequence shown here is derived from an EMBL/GenBank/DDBJ whole genome shotgun (WGS) entry which is preliminary data.</text>
</comment>
<dbReference type="SUPFAM" id="SSF53822">
    <property type="entry name" value="Periplasmic binding protein-like I"/>
    <property type="match status" value="1"/>
</dbReference>
<proteinExistence type="predicted"/>
<dbReference type="InterPro" id="IPR051010">
    <property type="entry name" value="BCAA_transport"/>
</dbReference>
<dbReference type="Gene3D" id="3.40.50.2300">
    <property type="match status" value="2"/>
</dbReference>
<keyword evidence="2" id="KW-1185">Reference proteome</keyword>
<evidence type="ECO:0000313" key="2">
    <source>
        <dbReference type="Proteomes" id="UP000256661"/>
    </source>
</evidence>